<dbReference type="PROSITE" id="PS50878">
    <property type="entry name" value="RT_POL"/>
    <property type="match status" value="1"/>
</dbReference>
<dbReference type="InterPro" id="IPR000477">
    <property type="entry name" value="RT_dom"/>
</dbReference>
<keyword evidence="2" id="KW-1185">Reference proteome</keyword>
<dbReference type="Proteomes" id="UP000015103">
    <property type="component" value="Unassembled WGS sequence"/>
</dbReference>
<dbReference type="EMBL" id="ACPB03040696">
    <property type="status" value="NOT_ANNOTATED_CDS"/>
    <property type="molecule type" value="Genomic_DNA"/>
</dbReference>
<name>T1H9F0_RHOPR</name>
<accession>T1H9F0</accession>
<evidence type="ECO:0000313" key="1">
    <source>
        <dbReference type="EnsemblMetazoa" id="RPRC000653-PA"/>
    </source>
</evidence>
<dbReference type="HOGENOM" id="CLU_2852454_0_0_1"/>
<evidence type="ECO:0000313" key="2">
    <source>
        <dbReference type="Proteomes" id="UP000015103"/>
    </source>
</evidence>
<sequence length="65" mass="7107">MGLAYADDAVLSARSVSALAGVFKEFEAAAKKMGLHINDDKTFYLKTSRRPGRVESSVNFGNHLF</sequence>
<dbReference type="AlphaFoldDB" id="T1H9F0"/>
<reference evidence="1" key="1">
    <citation type="submission" date="2015-05" db="UniProtKB">
        <authorList>
            <consortium name="EnsemblMetazoa"/>
        </authorList>
    </citation>
    <scope>IDENTIFICATION</scope>
</reference>
<dbReference type="EnsemblMetazoa" id="RPRC000653-RA">
    <property type="protein sequence ID" value="RPRC000653-PA"/>
    <property type="gene ID" value="RPRC000653"/>
</dbReference>
<protein>
    <submittedName>
        <fullName evidence="1">Uncharacterized protein</fullName>
    </submittedName>
</protein>
<organism evidence="1 2">
    <name type="scientific">Rhodnius prolixus</name>
    <name type="common">Triatomid bug</name>
    <dbReference type="NCBI Taxonomy" id="13249"/>
    <lineage>
        <taxon>Eukaryota</taxon>
        <taxon>Metazoa</taxon>
        <taxon>Ecdysozoa</taxon>
        <taxon>Arthropoda</taxon>
        <taxon>Hexapoda</taxon>
        <taxon>Insecta</taxon>
        <taxon>Pterygota</taxon>
        <taxon>Neoptera</taxon>
        <taxon>Paraneoptera</taxon>
        <taxon>Hemiptera</taxon>
        <taxon>Heteroptera</taxon>
        <taxon>Panheteroptera</taxon>
        <taxon>Cimicomorpha</taxon>
        <taxon>Reduviidae</taxon>
        <taxon>Triatominae</taxon>
        <taxon>Rhodnius</taxon>
    </lineage>
</organism>
<dbReference type="VEuPathDB" id="VectorBase:RPRC000653"/>
<proteinExistence type="predicted"/>
<dbReference type="InParanoid" id="T1H9F0"/>